<dbReference type="SUPFAM" id="SSF141371">
    <property type="entry name" value="PilZ domain-like"/>
    <property type="match status" value="1"/>
</dbReference>
<dbReference type="RefSeq" id="WP_230365798.1">
    <property type="nucleotide sequence ID" value="NZ_JAJALK010000003.1"/>
</dbReference>
<dbReference type="InterPro" id="IPR009875">
    <property type="entry name" value="PilZ_domain"/>
</dbReference>
<accession>A0AAJ1TTY9</accession>
<evidence type="ECO:0000259" key="1">
    <source>
        <dbReference type="Pfam" id="PF07238"/>
    </source>
</evidence>
<dbReference type="Gene3D" id="2.40.10.220">
    <property type="entry name" value="predicted glycosyltransferase like domains"/>
    <property type="match status" value="1"/>
</dbReference>
<evidence type="ECO:0000313" key="3">
    <source>
        <dbReference type="Proteomes" id="UP001223420"/>
    </source>
</evidence>
<feature type="domain" description="PilZ" evidence="1">
    <location>
        <begin position="47"/>
        <end position="117"/>
    </location>
</feature>
<reference evidence="2" key="1">
    <citation type="submission" date="2023-07" db="EMBL/GenBank/DDBJ databases">
        <title>Genomic Encyclopedia of Type Strains, Phase IV (KMG-IV): sequencing the most valuable type-strain genomes for metagenomic binning, comparative biology and taxonomic classification.</title>
        <authorList>
            <person name="Goeker M."/>
        </authorList>
    </citation>
    <scope>NUCLEOTIDE SEQUENCE</scope>
    <source>
        <strain evidence="2">DSM 19569</strain>
    </source>
</reference>
<dbReference type="GO" id="GO:0035438">
    <property type="term" value="F:cyclic-di-GMP binding"/>
    <property type="evidence" value="ECO:0007669"/>
    <property type="project" value="InterPro"/>
</dbReference>
<dbReference type="Proteomes" id="UP001223420">
    <property type="component" value="Unassembled WGS sequence"/>
</dbReference>
<gene>
    <name evidence="2" type="ORF">QO001_001411</name>
</gene>
<evidence type="ECO:0000313" key="2">
    <source>
        <dbReference type="EMBL" id="MDQ0542493.1"/>
    </source>
</evidence>
<dbReference type="AlphaFoldDB" id="A0AAJ1TTY9"/>
<proteinExistence type="predicted"/>
<sequence length="130" mass="14058">MKSVLIGGTVRLCQSCGPYAARNQSARKGMDRMGSRAGGVPVDATVNRRDGERRDVLIPATIQYPDGDSVPCIVRDMSPTGAMLSVSRRHRLPLTFTLAVPGHDRSYPVRRVWQRADAAAIVLDLPGGDT</sequence>
<organism evidence="2 3">
    <name type="scientific">Methylobacterium brachiatum</name>
    <dbReference type="NCBI Taxonomy" id="269660"/>
    <lineage>
        <taxon>Bacteria</taxon>
        <taxon>Pseudomonadati</taxon>
        <taxon>Pseudomonadota</taxon>
        <taxon>Alphaproteobacteria</taxon>
        <taxon>Hyphomicrobiales</taxon>
        <taxon>Methylobacteriaceae</taxon>
        <taxon>Methylobacterium</taxon>
    </lineage>
</organism>
<protein>
    <recommendedName>
        <fullName evidence="1">PilZ domain-containing protein</fullName>
    </recommendedName>
</protein>
<comment type="caution">
    <text evidence="2">The sequence shown here is derived from an EMBL/GenBank/DDBJ whole genome shotgun (WGS) entry which is preliminary data.</text>
</comment>
<dbReference type="EMBL" id="JAUSWL010000002">
    <property type="protein sequence ID" value="MDQ0542493.1"/>
    <property type="molecule type" value="Genomic_DNA"/>
</dbReference>
<dbReference type="Pfam" id="PF07238">
    <property type="entry name" value="PilZ"/>
    <property type="match status" value="1"/>
</dbReference>
<name>A0AAJ1TTY9_9HYPH</name>